<protein>
    <submittedName>
        <fullName evidence="1">Uncharacterized protein</fullName>
    </submittedName>
</protein>
<gene>
    <name evidence="1" type="ORF">FHU10_3472</name>
</gene>
<proteinExistence type="predicted"/>
<sequence length="63" mass="6780">MNNEQTLVGRGSGFGQCACLRASWTRLRIGAIDIIAFSVLTFRTILTDGTVSMVRKKGSTSEG</sequence>
<organism evidence="1">
    <name type="scientific">Serratia fonticola</name>
    <dbReference type="NCBI Taxonomy" id="47917"/>
    <lineage>
        <taxon>Bacteria</taxon>
        <taxon>Pseudomonadati</taxon>
        <taxon>Pseudomonadota</taxon>
        <taxon>Gammaproteobacteria</taxon>
        <taxon>Enterobacterales</taxon>
        <taxon>Yersiniaceae</taxon>
        <taxon>Serratia</taxon>
    </lineage>
</organism>
<reference evidence="1" key="2">
    <citation type="submission" date="2019-08" db="EMBL/GenBank/DDBJ databases">
        <title>Investigation of anaerobic lignin degradation for improved lignocellulosic biofuels.</title>
        <authorList>
            <person name="Deangelis K.PhD."/>
        </authorList>
    </citation>
    <scope>NUCLEOTIDE SEQUENCE [LARGE SCALE GENOMIC DNA]</scope>
    <source>
        <strain evidence="1">128R</strain>
    </source>
</reference>
<dbReference type="AlphaFoldDB" id="A0A559T8D1"/>
<reference evidence="1" key="1">
    <citation type="submission" date="2019-06" db="EMBL/GenBank/DDBJ databases">
        <authorList>
            <person name="Deangelis K."/>
            <person name="Huntemann M."/>
            <person name="Clum A."/>
            <person name="Pillay M."/>
            <person name="Palaniappan K."/>
            <person name="Varghese N."/>
            <person name="Mikhailova N."/>
            <person name="Stamatis D."/>
            <person name="Reddy T."/>
            <person name="Daum C."/>
            <person name="Shapiro N."/>
            <person name="Ivanova N."/>
            <person name="Kyrpides N."/>
            <person name="Woyke T."/>
        </authorList>
    </citation>
    <scope>NUCLEOTIDE SEQUENCE [LARGE SCALE GENOMIC DNA]</scope>
    <source>
        <strain evidence="1">128R</strain>
    </source>
</reference>
<accession>A0A559T8D1</accession>
<name>A0A559T8D1_SERFO</name>
<evidence type="ECO:0000313" key="1">
    <source>
        <dbReference type="EMBL" id="TVZ70874.1"/>
    </source>
</evidence>
<dbReference type="EMBL" id="VISQ01000001">
    <property type="protein sequence ID" value="TVZ70874.1"/>
    <property type="molecule type" value="Genomic_DNA"/>
</dbReference>
<comment type="caution">
    <text evidence="1">The sequence shown here is derived from an EMBL/GenBank/DDBJ whole genome shotgun (WGS) entry which is preliminary data.</text>
</comment>